<dbReference type="Proteomes" id="UP001465668">
    <property type="component" value="Unassembled WGS sequence"/>
</dbReference>
<organism evidence="2 3">
    <name type="scientific">Seiridium cardinale</name>
    <dbReference type="NCBI Taxonomy" id="138064"/>
    <lineage>
        <taxon>Eukaryota</taxon>
        <taxon>Fungi</taxon>
        <taxon>Dikarya</taxon>
        <taxon>Ascomycota</taxon>
        <taxon>Pezizomycotina</taxon>
        <taxon>Sordariomycetes</taxon>
        <taxon>Xylariomycetidae</taxon>
        <taxon>Amphisphaeriales</taxon>
        <taxon>Sporocadaceae</taxon>
        <taxon>Seiridium</taxon>
    </lineage>
</organism>
<accession>A0ABR2XHM0</accession>
<dbReference type="EMBL" id="JARVKM010000053">
    <property type="protein sequence ID" value="KAK9773170.1"/>
    <property type="molecule type" value="Genomic_DNA"/>
</dbReference>
<feature type="compositionally biased region" description="Basic and acidic residues" evidence="1">
    <location>
        <begin position="276"/>
        <end position="306"/>
    </location>
</feature>
<comment type="caution">
    <text evidence="2">The sequence shown here is derived from an EMBL/GenBank/DDBJ whole genome shotgun (WGS) entry which is preliminary data.</text>
</comment>
<protein>
    <submittedName>
        <fullName evidence="2">Uncharacterized protein</fullName>
    </submittedName>
</protein>
<keyword evidence="3" id="KW-1185">Reference proteome</keyword>
<name>A0ABR2XHM0_9PEZI</name>
<gene>
    <name evidence="2" type="ORF">SCAR479_10087</name>
</gene>
<evidence type="ECO:0000313" key="2">
    <source>
        <dbReference type="EMBL" id="KAK9773170.1"/>
    </source>
</evidence>
<reference evidence="2 3" key="1">
    <citation type="submission" date="2024-02" db="EMBL/GenBank/DDBJ databases">
        <title>First draft genome assembly of two strains of Seiridium cardinale.</title>
        <authorList>
            <person name="Emiliani G."/>
            <person name="Scali E."/>
        </authorList>
    </citation>
    <scope>NUCLEOTIDE SEQUENCE [LARGE SCALE GENOMIC DNA]</scope>
    <source>
        <strain evidence="2 3">BM-138-000479</strain>
    </source>
</reference>
<feature type="region of interest" description="Disordered" evidence="1">
    <location>
        <begin position="231"/>
        <end position="263"/>
    </location>
</feature>
<sequence length="330" mass="38598">MASSRTQFVNEMHRIRQDVELRGIKPGFPDGFMKVFRDLIDIIPTRDKGTTMSLHEFRSDFLYELCRHFHVGPYAVGDLAPEDDEAHCELHWISFSWAAEDARRSVGDIIELICTNWEDGTALTTYPEAFKRIYENLVWEGRASMLQTVFIDKLRRLLENPQHTADTKSMRWFRFRLYALVYNELWPENAYPDDYNPTDTKRVRYERRIKRKMLQNAVADNLDYAKEQARFRRARSNAPSPQSAPSPKPTCATEHPNSLSSRLVPNLISADKQYTHEDYSVLTPEKERESQANRKRKREDEADEKRKNRAVKRSMNAATEDVEALSFGQE</sequence>
<evidence type="ECO:0000256" key="1">
    <source>
        <dbReference type="SAM" id="MobiDB-lite"/>
    </source>
</evidence>
<feature type="region of interest" description="Disordered" evidence="1">
    <location>
        <begin position="276"/>
        <end position="330"/>
    </location>
</feature>
<evidence type="ECO:0000313" key="3">
    <source>
        <dbReference type="Proteomes" id="UP001465668"/>
    </source>
</evidence>
<proteinExistence type="predicted"/>